<dbReference type="GO" id="GO:0008194">
    <property type="term" value="F:UDP-glycosyltransferase activity"/>
    <property type="evidence" value="ECO:0007669"/>
    <property type="project" value="InterPro"/>
</dbReference>
<dbReference type="Gene3D" id="3.40.50.2000">
    <property type="entry name" value="Glycogen Phosphorylase B"/>
    <property type="match status" value="2"/>
</dbReference>
<evidence type="ECO:0000256" key="1">
    <source>
        <dbReference type="ARBA" id="ARBA00022676"/>
    </source>
</evidence>
<evidence type="ECO:0000256" key="3">
    <source>
        <dbReference type="SAM" id="Phobius"/>
    </source>
</evidence>
<proteinExistence type="predicted"/>
<evidence type="ECO:0000256" key="2">
    <source>
        <dbReference type="ARBA" id="ARBA00022679"/>
    </source>
</evidence>
<dbReference type="SUPFAM" id="SSF53756">
    <property type="entry name" value="UDP-Glycosyltransferase/glycogen phosphorylase"/>
    <property type="match status" value="1"/>
</dbReference>
<feature type="transmembrane region" description="Helical" evidence="3">
    <location>
        <begin position="516"/>
        <end position="534"/>
    </location>
</feature>
<sequence>MDEEVIGAMPIQILEDSAKMVYDEHLPFVLFVSVNNGSHLPTMSRIAKEMALRGFARVSVASNDEARPKVREAGLDFVSAGPTPDVSYEETIVFNPRASPFKVLSALQSFWGKFNGVIFEALEERWSSSLMNANLNNGGKDAGGPPDFLVCNSLTTACHDLAELFQLPYATITAHPIGILGLASSFDVHMAHYLPMEFTVFSRSIKTMGWFERVVSPLGKQLLQLPFRSDLLLLGERNALRARHGLPPVSKWLAATRTKAIPSGKALTIIGQSWALDYPAPLPPFMQMVGPIVEEAGTGSDSPSTLEPKLRAWLDQALEASATVVYCSFSTAVVLDSADAERVVKVASRLPASFRLLWSLRDHEAALDGLGPLPANLRLEEHIAQAEVLAHPAVGVFWSHMGTGGTYESVLAGVPLLAMPFYADQSANARHAVDRGVALEVDPRDFGASDAVRKLVELTGDPSFSARARKLGRLVRHEGGARRAVDLLHTAIEEGSEHLVPELYRLPRMQHHGLDIWVTWIAFALMGTVILLRLRRCKQIERDV</sequence>
<keyword evidence="3" id="KW-1133">Transmembrane helix</keyword>
<dbReference type="Pfam" id="PF00201">
    <property type="entry name" value="UDPGT"/>
    <property type="match status" value="1"/>
</dbReference>
<dbReference type="InterPro" id="IPR050271">
    <property type="entry name" value="UDP-glycosyltransferase"/>
</dbReference>
<keyword evidence="3" id="KW-0812">Transmembrane</keyword>
<keyword evidence="2" id="KW-0808">Transferase</keyword>
<reference evidence="4" key="1">
    <citation type="submission" date="2021-01" db="EMBL/GenBank/DDBJ databases">
        <authorList>
            <person name="Corre E."/>
            <person name="Pelletier E."/>
            <person name="Niang G."/>
            <person name="Scheremetjew M."/>
            <person name="Finn R."/>
            <person name="Kale V."/>
            <person name="Holt S."/>
            <person name="Cochrane G."/>
            <person name="Meng A."/>
            <person name="Brown T."/>
            <person name="Cohen L."/>
        </authorList>
    </citation>
    <scope>NUCLEOTIDE SEQUENCE</scope>
    <source>
        <strain evidence="4">Isolate 1302-5</strain>
    </source>
</reference>
<dbReference type="PANTHER" id="PTHR48043">
    <property type="entry name" value="EG:EG0003.4 PROTEIN-RELATED"/>
    <property type="match status" value="1"/>
</dbReference>
<dbReference type="PANTHER" id="PTHR48043:SF145">
    <property type="entry name" value="FI06409P-RELATED"/>
    <property type="match status" value="1"/>
</dbReference>
<accession>A0A7S4I558</accession>
<evidence type="ECO:0000313" key="4">
    <source>
        <dbReference type="EMBL" id="CAE2218944.1"/>
    </source>
</evidence>
<keyword evidence="1" id="KW-0328">Glycosyltransferase</keyword>
<dbReference type="EMBL" id="HBKQ01011263">
    <property type="protein sequence ID" value="CAE2218944.1"/>
    <property type="molecule type" value="Transcribed_RNA"/>
</dbReference>
<organism evidence="4">
    <name type="scientific">Odontella aurita</name>
    <dbReference type="NCBI Taxonomy" id="265563"/>
    <lineage>
        <taxon>Eukaryota</taxon>
        <taxon>Sar</taxon>
        <taxon>Stramenopiles</taxon>
        <taxon>Ochrophyta</taxon>
        <taxon>Bacillariophyta</taxon>
        <taxon>Mediophyceae</taxon>
        <taxon>Biddulphiophycidae</taxon>
        <taxon>Eupodiscales</taxon>
        <taxon>Odontellaceae</taxon>
        <taxon>Odontella</taxon>
    </lineage>
</organism>
<gene>
    <name evidence="4" type="ORF">OAUR00152_LOCUS7572</name>
</gene>
<name>A0A7S4I558_9STRA</name>
<dbReference type="InterPro" id="IPR002213">
    <property type="entry name" value="UDP_glucos_trans"/>
</dbReference>
<protein>
    <recommendedName>
        <fullName evidence="5">UDP-glycosyltransferases domain-containing protein</fullName>
    </recommendedName>
</protein>
<dbReference type="CDD" id="cd03784">
    <property type="entry name" value="GT1_Gtf-like"/>
    <property type="match status" value="1"/>
</dbReference>
<keyword evidence="3" id="KW-0472">Membrane</keyword>
<evidence type="ECO:0008006" key="5">
    <source>
        <dbReference type="Google" id="ProtNLM"/>
    </source>
</evidence>
<dbReference type="AlphaFoldDB" id="A0A7S4I558"/>